<evidence type="ECO:0000256" key="5">
    <source>
        <dbReference type="ARBA" id="ARBA00022989"/>
    </source>
</evidence>
<dbReference type="KEGG" id="mng:MNEG_2697"/>
<dbReference type="Proteomes" id="UP000054498">
    <property type="component" value="Unassembled WGS sequence"/>
</dbReference>
<name>A0A0D2MY40_9CHLO</name>
<feature type="transmembrane region" description="Helical" evidence="8">
    <location>
        <begin position="367"/>
        <end position="385"/>
    </location>
</feature>
<feature type="region of interest" description="Disordered" evidence="7">
    <location>
        <begin position="1"/>
        <end position="24"/>
    </location>
</feature>
<comment type="similarity">
    <text evidence="2">Belongs to the SLC13A/DASS transporter (TC 2.A.47) family. DIT1 subfamily.</text>
</comment>
<keyword evidence="4" id="KW-1001">Plastid inner membrane</keyword>
<dbReference type="GO" id="GO:0015140">
    <property type="term" value="F:malate transmembrane transporter activity"/>
    <property type="evidence" value="ECO:0007669"/>
    <property type="project" value="UniProtKB-ARBA"/>
</dbReference>
<proteinExistence type="inferred from homology"/>
<keyword evidence="5 8" id="KW-1133">Transmembrane helix</keyword>
<feature type="transmembrane region" description="Helical" evidence="8">
    <location>
        <begin position="435"/>
        <end position="454"/>
    </location>
</feature>
<keyword evidence="10" id="KW-1185">Reference proteome</keyword>
<evidence type="ECO:0000256" key="6">
    <source>
        <dbReference type="ARBA" id="ARBA00023136"/>
    </source>
</evidence>
<feature type="transmembrane region" description="Helical" evidence="8">
    <location>
        <begin position="397"/>
        <end position="423"/>
    </location>
</feature>
<evidence type="ECO:0000256" key="4">
    <source>
        <dbReference type="ARBA" id="ARBA00022780"/>
    </source>
</evidence>
<dbReference type="InterPro" id="IPR001898">
    <property type="entry name" value="SLC13A/DASS"/>
</dbReference>
<sequence length="520" mass="54572">MQDVQAKGFAHDSGDVSPFPAVAAPPQQEQRQPWAWKGANLRSAAAAVALGAAVRWLAPVPEGLEPQAWSLLAFFVTTVSGLILEPVPAGAWALMCVAAAIASHALTFEEAFSAADTEVLWLIVLAFLLAKGFEKSGLGERIAEMLVSRFGGSTRGLALSLAVGEALLAPGMPSTTARAAGIFLPVIKGVSAASGSFPDAATPIGASSEADTRTKIGAYLVQSQLQSSSHTCSLFLTASAQNLLCLQLAEAAGLDLGNHFFVWSEGAIVPGVIGTFLLPLLVYQLQPPAITATPEAPRMAAARLKELGTLTQDEVVMLGTVGVALTIWLFGEQAGVPPVVGAMLALGILLATGVLDWREDCLKGSPQAWDTLFWFGVLISMSLALQDKGVISAFTDWASGALTALHLPWPALFAALHLQFYLLHYMFASKTAHVGALYAAFLSLLLAGGVPPKLAAMSLAYNICINGGITHYASGQAAVYYASGFLKLREIFSVGAVCGAASLFIWGTFGMGWWKVLGWW</sequence>
<comment type="subcellular location">
    <subcellularLocation>
        <location evidence="1">Plastid</location>
        <location evidence="1">Chloroplast inner membrane</location>
        <topology evidence="1">Multi-pass membrane protein</topology>
    </subcellularLocation>
</comment>
<dbReference type="NCBIfam" id="TIGR00785">
    <property type="entry name" value="dass"/>
    <property type="match status" value="1"/>
</dbReference>
<evidence type="ECO:0000256" key="7">
    <source>
        <dbReference type="SAM" id="MobiDB-lite"/>
    </source>
</evidence>
<evidence type="ECO:0000256" key="8">
    <source>
        <dbReference type="SAM" id="Phobius"/>
    </source>
</evidence>
<organism evidence="9 10">
    <name type="scientific">Monoraphidium neglectum</name>
    <dbReference type="NCBI Taxonomy" id="145388"/>
    <lineage>
        <taxon>Eukaryota</taxon>
        <taxon>Viridiplantae</taxon>
        <taxon>Chlorophyta</taxon>
        <taxon>core chlorophytes</taxon>
        <taxon>Chlorophyceae</taxon>
        <taxon>CS clade</taxon>
        <taxon>Sphaeropleales</taxon>
        <taxon>Selenastraceae</taxon>
        <taxon>Monoraphidium</taxon>
    </lineage>
</organism>
<evidence type="ECO:0000256" key="3">
    <source>
        <dbReference type="ARBA" id="ARBA00022692"/>
    </source>
</evidence>
<dbReference type="InterPro" id="IPR030676">
    <property type="entry name" value="CitT-rel"/>
</dbReference>
<reference evidence="9 10" key="1">
    <citation type="journal article" date="2013" name="BMC Genomics">
        <title>Reconstruction of the lipid metabolism for the microalga Monoraphidium neglectum from its genome sequence reveals characteristics suitable for biofuel production.</title>
        <authorList>
            <person name="Bogen C."/>
            <person name="Al-Dilaimi A."/>
            <person name="Albersmeier A."/>
            <person name="Wichmann J."/>
            <person name="Grundmann M."/>
            <person name="Rupp O."/>
            <person name="Lauersen K.J."/>
            <person name="Blifernez-Klassen O."/>
            <person name="Kalinowski J."/>
            <person name="Goesmann A."/>
            <person name="Mussgnug J.H."/>
            <person name="Kruse O."/>
        </authorList>
    </citation>
    <scope>NUCLEOTIDE SEQUENCE [LARGE SCALE GENOMIC DNA]</scope>
    <source>
        <strain evidence="9 10">SAG 48.87</strain>
    </source>
</reference>
<feature type="transmembrane region" description="Helical" evidence="8">
    <location>
        <begin position="337"/>
        <end position="355"/>
    </location>
</feature>
<dbReference type="Pfam" id="PF00939">
    <property type="entry name" value="Na_sulph_symp"/>
    <property type="match status" value="1"/>
</dbReference>
<keyword evidence="3 8" id="KW-0812">Transmembrane</keyword>
<dbReference type="GO" id="GO:0009706">
    <property type="term" value="C:chloroplast inner membrane"/>
    <property type="evidence" value="ECO:0007669"/>
    <property type="project" value="UniProtKB-SubCell"/>
</dbReference>
<accession>A0A0D2MY40</accession>
<evidence type="ECO:0000313" key="10">
    <source>
        <dbReference type="Proteomes" id="UP000054498"/>
    </source>
</evidence>
<feature type="transmembrane region" description="Helical" evidence="8">
    <location>
        <begin position="315"/>
        <end position="331"/>
    </location>
</feature>
<keyword evidence="6 8" id="KW-0472">Membrane</keyword>
<gene>
    <name evidence="9" type="ORF">MNEG_2697</name>
</gene>
<dbReference type="EMBL" id="KK100533">
    <property type="protein sequence ID" value="KIZ05262.1"/>
    <property type="molecule type" value="Genomic_DNA"/>
</dbReference>
<protein>
    <submittedName>
        <fullName evidence="9">Uncharacterized protein</fullName>
    </submittedName>
</protein>
<keyword evidence="4" id="KW-0934">Plastid</keyword>
<dbReference type="GeneID" id="25735575"/>
<evidence type="ECO:0000313" key="9">
    <source>
        <dbReference type="EMBL" id="KIZ05262.1"/>
    </source>
</evidence>
<feature type="transmembrane region" description="Helical" evidence="8">
    <location>
        <begin position="494"/>
        <end position="514"/>
    </location>
</feature>
<evidence type="ECO:0000256" key="1">
    <source>
        <dbReference type="ARBA" id="ARBA00004478"/>
    </source>
</evidence>
<dbReference type="STRING" id="145388.A0A0D2MY40"/>
<dbReference type="RefSeq" id="XP_013904281.1">
    <property type="nucleotide sequence ID" value="XM_014048827.1"/>
</dbReference>
<dbReference type="AlphaFoldDB" id="A0A0D2MY40"/>
<dbReference type="PANTHER" id="PTHR42826">
    <property type="entry name" value="DICARBOXYLATE TRANSPORTER 2.1, CHLOROPLASTIC"/>
    <property type="match status" value="1"/>
</dbReference>
<dbReference type="OrthoDB" id="1695362at2759"/>
<evidence type="ECO:0000256" key="2">
    <source>
        <dbReference type="ARBA" id="ARBA00007349"/>
    </source>
</evidence>